<evidence type="ECO:0000259" key="12">
    <source>
        <dbReference type="PROSITE" id="PS51192"/>
    </source>
</evidence>
<accession>A0ABM0JRH7</accession>
<dbReference type="Pfam" id="PF07717">
    <property type="entry name" value="OB_NTP_bind"/>
    <property type="match status" value="1"/>
</dbReference>
<evidence type="ECO:0000259" key="14">
    <source>
        <dbReference type="PROSITE" id="PS51873"/>
    </source>
</evidence>
<dbReference type="Gene3D" id="1.20.120.1080">
    <property type="match status" value="1"/>
</dbReference>
<dbReference type="Proteomes" id="UP000694888">
    <property type="component" value="Unplaced"/>
</dbReference>
<evidence type="ECO:0000313" key="16">
    <source>
        <dbReference type="RefSeq" id="XP_005099846.1"/>
    </source>
</evidence>
<evidence type="ECO:0000256" key="11">
    <source>
        <dbReference type="SAM" id="MobiDB-lite"/>
    </source>
</evidence>
<keyword evidence="8" id="KW-0862">Zinc</keyword>
<dbReference type="Gene3D" id="3.30.70.330">
    <property type="match status" value="1"/>
</dbReference>
<keyword evidence="16" id="KW-0347">Helicase</keyword>
<keyword evidence="6" id="KW-0833">Ubl conjugation pathway</keyword>
<dbReference type="InterPro" id="IPR017907">
    <property type="entry name" value="Znf_RING_CS"/>
</dbReference>
<organism evidence="15 16">
    <name type="scientific">Aplysia californica</name>
    <name type="common">California sea hare</name>
    <dbReference type="NCBI Taxonomy" id="6500"/>
    <lineage>
        <taxon>Eukaryota</taxon>
        <taxon>Metazoa</taxon>
        <taxon>Spiralia</taxon>
        <taxon>Lophotrochozoa</taxon>
        <taxon>Mollusca</taxon>
        <taxon>Gastropoda</taxon>
        <taxon>Heterobranchia</taxon>
        <taxon>Euthyneura</taxon>
        <taxon>Tectipleura</taxon>
        <taxon>Aplysiida</taxon>
        <taxon>Aplysioidea</taxon>
        <taxon>Aplysiidae</taxon>
        <taxon>Aplysia</taxon>
    </lineage>
</organism>
<feature type="compositionally biased region" description="Gly residues" evidence="11">
    <location>
        <begin position="58"/>
        <end position="69"/>
    </location>
</feature>
<evidence type="ECO:0000256" key="2">
    <source>
        <dbReference type="ARBA" id="ARBA00022723"/>
    </source>
</evidence>
<dbReference type="GO" id="GO:0004386">
    <property type="term" value="F:helicase activity"/>
    <property type="evidence" value="ECO:0007669"/>
    <property type="project" value="UniProtKB-KW"/>
</dbReference>
<dbReference type="InterPro" id="IPR002464">
    <property type="entry name" value="DNA/RNA_helicase_DEAH_CS"/>
</dbReference>
<dbReference type="CDD" id="cd00590">
    <property type="entry name" value="RRM_SF"/>
    <property type="match status" value="1"/>
</dbReference>
<dbReference type="SUPFAM" id="SSF57850">
    <property type="entry name" value="RING/U-box"/>
    <property type="match status" value="3"/>
</dbReference>
<dbReference type="InterPro" id="IPR000504">
    <property type="entry name" value="RRM_dom"/>
</dbReference>
<evidence type="ECO:0000256" key="1">
    <source>
        <dbReference type="ARBA" id="ARBA00022679"/>
    </source>
</evidence>
<evidence type="ECO:0000259" key="13">
    <source>
        <dbReference type="PROSITE" id="PS51194"/>
    </source>
</evidence>
<dbReference type="Gene3D" id="1.20.120.1750">
    <property type="match status" value="1"/>
</dbReference>
<dbReference type="InterPro" id="IPR011709">
    <property type="entry name" value="DEAD-box_helicase_OB_fold"/>
</dbReference>
<feature type="compositionally biased region" description="Polar residues" evidence="11">
    <location>
        <begin position="177"/>
        <end position="190"/>
    </location>
</feature>
<dbReference type="SMART" id="SM00487">
    <property type="entry name" value="DEXDc"/>
    <property type="match status" value="1"/>
</dbReference>
<evidence type="ECO:0000256" key="8">
    <source>
        <dbReference type="ARBA" id="ARBA00022833"/>
    </source>
</evidence>
<dbReference type="SMART" id="SM00847">
    <property type="entry name" value="HA2"/>
    <property type="match status" value="1"/>
</dbReference>
<gene>
    <name evidence="16" type="primary">LOC101858186</name>
</gene>
<evidence type="ECO:0000313" key="15">
    <source>
        <dbReference type="Proteomes" id="UP000694888"/>
    </source>
</evidence>
<keyword evidence="2" id="KW-0479">Metal-binding</keyword>
<dbReference type="Pfam" id="PF00271">
    <property type="entry name" value="Helicase_C"/>
    <property type="match status" value="1"/>
</dbReference>
<feature type="compositionally biased region" description="Basic and acidic residues" evidence="11">
    <location>
        <begin position="1"/>
        <end position="10"/>
    </location>
</feature>
<feature type="domain" description="Helicase C-terminal" evidence="13">
    <location>
        <begin position="845"/>
        <end position="1028"/>
    </location>
</feature>
<dbReference type="Gene3D" id="3.30.40.10">
    <property type="entry name" value="Zinc/RING finger domain, C3HC4 (zinc finger)"/>
    <property type="match status" value="1"/>
</dbReference>
<dbReference type="SMART" id="SM00360">
    <property type="entry name" value="RRM"/>
    <property type="match status" value="1"/>
</dbReference>
<dbReference type="RefSeq" id="XP_005099846.1">
    <property type="nucleotide sequence ID" value="XM_005099789.3"/>
</dbReference>
<dbReference type="PROSITE" id="PS00518">
    <property type="entry name" value="ZF_RING_1"/>
    <property type="match status" value="1"/>
</dbReference>
<keyword evidence="5" id="KW-0863">Zinc-finger</keyword>
<feature type="region of interest" description="Disordered" evidence="11">
    <location>
        <begin position="135"/>
        <end position="234"/>
    </location>
</feature>
<keyword evidence="7" id="KW-0378">Hydrolase</keyword>
<dbReference type="InterPro" id="IPR002867">
    <property type="entry name" value="IBR_dom"/>
</dbReference>
<dbReference type="PANTHER" id="PTHR18934:SF81">
    <property type="entry name" value="ATP-DEPENDENT RNA HELICASE DEAH11, CHLOROPLASTIC-RELATED"/>
    <property type="match status" value="1"/>
</dbReference>
<dbReference type="InterPro" id="IPR012677">
    <property type="entry name" value="Nucleotide-bd_a/b_plait_sf"/>
</dbReference>
<dbReference type="PROSITE" id="PS00690">
    <property type="entry name" value="DEAH_ATP_HELICASE"/>
    <property type="match status" value="1"/>
</dbReference>
<dbReference type="InterPro" id="IPR007502">
    <property type="entry name" value="Helicase-assoc_dom"/>
</dbReference>
<dbReference type="Pfam" id="PF01485">
    <property type="entry name" value="IBR"/>
    <property type="match status" value="1"/>
</dbReference>
<dbReference type="InterPro" id="IPR044066">
    <property type="entry name" value="TRIAD_supradom"/>
</dbReference>
<keyword evidence="9" id="KW-0067">ATP-binding</keyword>
<dbReference type="PROSITE" id="PS00028">
    <property type="entry name" value="ZINC_FINGER_C2H2_1"/>
    <property type="match status" value="1"/>
</dbReference>
<evidence type="ECO:0000256" key="4">
    <source>
        <dbReference type="ARBA" id="ARBA00022741"/>
    </source>
</evidence>
<evidence type="ECO:0000256" key="5">
    <source>
        <dbReference type="ARBA" id="ARBA00022771"/>
    </source>
</evidence>
<evidence type="ECO:0000256" key="6">
    <source>
        <dbReference type="ARBA" id="ARBA00022786"/>
    </source>
</evidence>
<keyword evidence="10" id="KW-0175">Coiled coil</keyword>
<reference evidence="16" key="1">
    <citation type="submission" date="2025-08" db="UniProtKB">
        <authorList>
            <consortium name="RefSeq"/>
        </authorList>
    </citation>
    <scope>IDENTIFICATION</scope>
</reference>
<keyword evidence="1" id="KW-0808">Transferase</keyword>
<dbReference type="PROSITE" id="PS51873">
    <property type="entry name" value="TRIAD"/>
    <property type="match status" value="1"/>
</dbReference>
<dbReference type="CDD" id="cd20335">
    <property type="entry name" value="BRcat_RBR"/>
    <property type="match status" value="1"/>
</dbReference>
<evidence type="ECO:0000256" key="7">
    <source>
        <dbReference type="ARBA" id="ARBA00022801"/>
    </source>
</evidence>
<dbReference type="InterPro" id="IPR013083">
    <property type="entry name" value="Znf_RING/FYVE/PHD"/>
</dbReference>
<evidence type="ECO:0000256" key="3">
    <source>
        <dbReference type="ARBA" id="ARBA00022737"/>
    </source>
</evidence>
<dbReference type="Gene3D" id="3.40.50.300">
    <property type="entry name" value="P-loop containing nucleotide triphosphate hydrolases"/>
    <property type="match status" value="2"/>
</dbReference>
<feature type="domain" description="Helicase ATP-binding" evidence="12">
    <location>
        <begin position="667"/>
        <end position="830"/>
    </location>
</feature>
<dbReference type="PROSITE" id="PS51194">
    <property type="entry name" value="HELICASE_CTER"/>
    <property type="match status" value="1"/>
</dbReference>
<dbReference type="SUPFAM" id="SSF52540">
    <property type="entry name" value="P-loop containing nucleoside triphosphate hydrolases"/>
    <property type="match status" value="1"/>
</dbReference>
<dbReference type="CDD" id="cd18791">
    <property type="entry name" value="SF2_C_RHA"/>
    <property type="match status" value="1"/>
</dbReference>
<proteinExistence type="predicted"/>
<keyword evidence="4" id="KW-0547">Nucleotide-binding</keyword>
<dbReference type="CDD" id="cd17917">
    <property type="entry name" value="DEXHc_RHA-like"/>
    <property type="match status" value="1"/>
</dbReference>
<keyword evidence="15" id="KW-1185">Reference proteome</keyword>
<dbReference type="InterPro" id="IPR056245">
    <property type="entry name" value="KH_DEAH11/12"/>
</dbReference>
<evidence type="ECO:0000256" key="9">
    <source>
        <dbReference type="ARBA" id="ARBA00022840"/>
    </source>
</evidence>
<dbReference type="InterPro" id="IPR035979">
    <property type="entry name" value="RBD_domain_sf"/>
</dbReference>
<dbReference type="InterPro" id="IPR027417">
    <property type="entry name" value="P-loop_NTPase"/>
</dbReference>
<name>A0ABM0JRH7_APLCA</name>
<dbReference type="InterPro" id="IPR001650">
    <property type="entry name" value="Helicase_C-like"/>
</dbReference>
<dbReference type="GeneID" id="101858186"/>
<feature type="region of interest" description="Disordered" evidence="11">
    <location>
        <begin position="403"/>
        <end position="458"/>
    </location>
</feature>
<evidence type="ECO:0000256" key="10">
    <source>
        <dbReference type="SAM" id="Coils"/>
    </source>
</evidence>
<dbReference type="PROSITE" id="PS51192">
    <property type="entry name" value="HELICASE_ATP_BIND_1"/>
    <property type="match status" value="1"/>
</dbReference>
<dbReference type="SMART" id="SM00647">
    <property type="entry name" value="IBR"/>
    <property type="match status" value="2"/>
</dbReference>
<feature type="compositionally biased region" description="Polar residues" evidence="11">
    <location>
        <begin position="406"/>
        <end position="417"/>
    </location>
</feature>
<dbReference type="InterPro" id="IPR013087">
    <property type="entry name" value="Znf_C2H2_type"/>
</dbReference>
<dbReference type="InterPro" id="IPR011545">
    <property type="entry name" value="DEAD/DEAH_box_helicase_dom"/>
</dbReference>
<dbReference type="InterPro" id="IPR014001">
    <property type="entry name" value="Helicase_ATP-bd"/>
</dbReference>
<feature type="region of interest" description="Disordered" evidence="11">
    <location>
        <begin position="1"/>
        <end position="71"/>
    </location>
</feature>
<feature type="domain" description="RING-type" evidence="14">
    <location>
        <begin position="1891"/>
        <end position="2108"/>
    </location>
</feature>
<dbReference type="SUPFAM" id="SSF54928">
    <property type="entry name" value="RNA-binding domain, RBD"/>
    <property type="match status" value="1"/>
</dbReference>
<dbReference type="Pfam" id="PF00270">
    <property type="entry name" value="DEAD"/>
    <property type="match status" value="1"/>
</dbReference>
<feature type="coiled-coil region" evidence="10">
    <location>
        <begin position="564"/>
        <end position="617"/>
    </location>
</feature>
<dbReference type="PANTHER" id="PTHR18934">
    <property type="entry name" value="ATP-DEPENDENT RNA HELICASE"/>
    <property type="match status" value="1"/>
</dbReference>
<dbReference type="Pfam" id="PF24471">
    <property type="entry name" value="KH_DEAH11"/>
    <property type="match status" value="1"/>
</dbReference>
<keyword evidence="3" id="KW-0677">Repeat</keyword>
<sequence>MEKNNKDPRVFYRNAFRGRGRGQNASHRGGRGGPSYGAAGLYEELGEDQSVNHPRGVWRGGGRGGGGRGRGGRFDQAGFCLDVGPDDFGRLSRGQRRREWGSFDEMEPTGEQSWARDHWKEIGLGPFVKAGPYQEEGWGGSRSFAKGTGQGRDGIDPRGRGQGSSDGNFRCQERRNSQPYCRSYSKSTKSAEYAVRHDEAPPRSAYISQKVGRSRSSLAPPATAQNLSKASARDKECITQKRGKWRGKSNDKKCKDDGFVGGQSQSCVDLSTVRQRQNLEGCRRTSKVKDSEPNSSQRMKTEASLRVKDSFTDAESVKNVILENFSKRENLELEFVEDSIVSTRERTACSVILYHRENLSGGSVFAELCKTMKDKVNTEVTYYISRTYKEGSVKNTDFVNEESDYSDASQSAKTVNCKNKKRRSRGTSKVNAKGDVNTDTSSQNKSGPPAKPVPSPVPTTLSIRIEKSFKDTDAVRQYLLEKIEKKKYSFEIVPNSINIRKFQTYCELKMPSKAAAERLRNLLNGCKEVKIFNGNKIKKAISDAQRNSMKRDIQRESALIFSHLTQHDEKIKKFEDSIVNLERKSGKHLSCRSESEILVLKDKLEEAVHQKDTFQEQCTKMISLLEDLSTSTMFCEDQWTKLLRSISIECKRLSNALPMYARKNDILDVISANKVSVVLGETGSGKSTQMAQYIYESDINAEGMIVCTQPRKITARTLAERVAFELTSTVGNLVGYITGAQKCIGPMTKIVFTTDHSLLNEFLKDPDLRAYSCIIVDEAHERSIYTDILLGMIKSCSERRPELKVIITSATINPEIFINYFPNKPTLLQVSGRTFPVNVVYESADETQDFDNIEEKAVSKVVSIHKSKVPGDILVFLTSAVEIMRCCEETKKRLKDPEKYQCLPLHGQLPAEEQQEVFKQLDVGVRKIVFATNCAETSVTIDGIKFVIDPGVAKEMKYDPKKNISLLGTHIISQSSANQRKGRAGRTASGTCYRLYTEKSFLTLATSSEPEILRVHLGQAVLKLAELGVNARSYDFVEPPSREALDTAVSTLREIGALLDDSITETGRFISRLPFDPGQGLLVFLGHKDHLLYDAVVIAALLSNGSDIFYRGLTDVEEQNSARNKNQFASQFGDPFTWFNVYKEWSSAPKKQQSAWCKEHSVDNKVMNYTRQCVRDVADVLRKEHRIHMEENFSDSETAVDRLRKMVFTANLSMVGHFLGHQRAGYYATGIQRQVHFHPSSSLMSQNAYPEWIVYSQFVKSSRDFIKGITVIDEAWVQEAVNEKQLAIDIAEVKGKQSRLVHREEAGKIVFRALVGPRFQNLMVLEDCFVKVGMETVVVEAHRDLGTVDVFSSSPRNQNVIRMFNSYKEMTLQELQSREQEFSVNKSSKNEQGGCRVMLGQGAEVKLVLMPGQSTKVLIKNAPDTSTVEDVRDKFSVYGEIKDCFRFKCEDPWGLIRFATCSEAEKAANETKDHEVHTAVLLKTDGQRQQKAPQFQARLSWCRRPVKGRGTAFIKCQPDVKRCLLFQPILLNLRTCTIKESNKGEDLVVFNTGNTSEDIIKDKILELLRQRGEIHKSLEHEIRVFVVRENIVAPTEEEMSMLETAVLSEFDMHLQSRWDTCTVDLKHPRDKDIKQIGFVYFNNPVSGFRACQRLQGILSMDGRPVEISPKLKTSIHIPRKIMEASKLRFDDHIQGLTRNKETEVTIVPLKQGDFRLDISSPKAECIALAREVFQTELEGDVIECGRSALRECLLSRQGLQEVHKVEESADVLIVVNQREKQLHLYGQDEKMSKAKMDLNTYLSRLADGREECINLKAKTRPPGLMKALLLKYGHTLDGLQNEFQLNSVKIDFKLQKISLVGKDEALRNCTMSIEELSKDLAERSNAQSDTELPDCVVCMCPVETSSDLYRLEGCGHGYCTVCIKLQVSVSVQDKQFPMSCAHEGCGQLLVWKDIDFFLKKKWIAGDKLAQMALNAYVEQQPDKYKFCSTPNCPVVYEVTHEPQGCVFTCPSCYASVCSSCNKASHAGLTCEMAKSLSNAEKELERWTKENPEKRKICPGCRGPVEKIYGCNKMHCSCCRVIFCWLCLKRFPTETLCYAHLRSAHGGIF</sequence>
<dbReference type="SMART" id="SM00490">
    <property type="entry name" value="HELICc"/>
    <property type="match status" value="1"/>
</dbReference>
<protein>
    <submittedName>
        <fullName evidence="16">ATP-dependent RNA helicase DEAH12, chloroplastic</fullName>
    </submittedName>
</protein>
<feature type="region of interest" description="Disordered" evidence="11">
    <location>
        <begin position="284"/>
        <end position="304"/>
    </location>
</feature>